<keyword evidence="2" id="KW-0804">Transcription</keyword>
<evidence type="ECO:0000313" key="2">
    <source>
        <dbReference type="EMBL" id="MCI56822.1"/>
    </source>
</evidence>
<dbReference type="AlphaFoldDB" id="A0A392T7Q6"/>
<name>A0A392T7Q6_9FABA</name>
<reference evidence="2 3" key="1">
    <citation type="journal article" date="2018" name="Front. Plant Sci.">
        <title>Red Clover (Trifolium pratense) and Zigzag Clover (T. medium) - A Picture of Genomic Similarities and Differences.</title>
        <authorList>
            <person name="Dluhosova J."/>
            <person name="Istvanek J."/>
            <person name="Nedelnik J."/>
            <person name="Repkova J."/>
        </authorList>
    </citation>
    <scope>NUCLEOTIDE SEQUENCE [LARGE SCALE GENOMIC DNA]</scope>
    <source>
        <strain evidence="3">cv. 10/8</strain>
        <tissue evidence="2">Leaf</tissue>
    </source>
</reference>
<protein>
    <submittedName>
        <fullName evidence="2">DNA-directed RNA polymerase E subunit 1-like</fullName>
    </submittedName>
</protein>
<dbReference type="GO" id="GO:0000428">
    <property type="term" value="C:DNA-directed RNA polymerase complex"/>
    <property type="evidence" value="ECO:0007669"/>
    <property type="project" value="UniProtKB-KW"/>
</dbReference>
<dbReference type="EMBL" id="LXQA010518949">
    <property type="protein sequence ID" value="MCI56822.1"/>
    <property type="molecule type" value="Genomic_DNA"/>
</dbReference>
<feature type="non-terminal residue" evidence="2">
    <location>
        <position position="92"/>
    </location>
</feature>
<dbReference type="Proteomes" id="UP000265520">
    <property type="component" value="Unassembled WGS sequence"/>
</dbReference>
<evidence type="ECO:0000313" key="3">
    <source>
        <dbReference type="Proteomes" id="UP000265520"/>
    </source>
</evidence>
<comment type="caution">
    <text evidence="2">The sequence shown here is derived from an EMBL/GenBank/DDBJ whole genome shotgun (WGS) entry which is preliminary data.</text>
</comment>
<feature type="non-terminal residue" evidence="2">
    <location>
        <position position="1"/>
    </location>
</feature>
<organism evidence="2 3">
    <name type="scientific">Trifolium medium</name>
    <dbReference type="NCBI Taxonomy" id="97028"/>
    <lineage>
        <taxon>Eukaryota</taxon>
        <taxon>Viridiplantae</taxon>
        <taxon>Streptophyta</taxon>
        <taxon>Embryophyta</taxon>
        <taxon>Tracheophyta</taxon>
        <taxon>Spermatophyta</taxon>
        <taxon>Magnoliopsida</taxon>
        <taxon>eudicotyledons</taxon>
        <taxon>Gunneridae</taxon>
        <taxon>Pentapetalae</taxon>
        <taxon>rosids</taxon>
        <taxon>fabids</taxon>
        <taxon>Fabales</taxon>
        <taxon>Fabaceae</taxon>
        <taxon>Papilionoideae</taxon>
        <taxon>50 kb inversion clade</taxon>
        <taxon>NPAAA clade</taxon>
        <taxon>Hologalegina</taxon>
        <taxon>IRL clade</taxon>
        <taxon>Trifolieae</taxon>
        <taxon>Trifolium</taxon>
    </lineage>
</organism>
<keyword evidence="2" id="KW-0240">DNA-directed RNA polymerase</keyword>
<proteinExistence type="predicted"/>
<keyword evidence="3" id="KW-1185">Reference proteome</keyword>
<evidence type="ECO:0000256" key="1">
    <source>
        <dbReference type="SAM" id="MobiDB-lite"/>
    </source>
</evidence>
<sequence length="92" mass="9945">ESGSITKWKADGIQEDLSSSGGWKAWGKSKINVHEGESIKVQEDSWNSQKSKAGADVTQEDSAKSSAWGAIKDATKSKSNDWSSWGGKKDEI</sequence>
<feature type="region of interest" description="Disordered" evidence="1">
    <location>
        <begin position="37"/>
        <end position="92"/>
    </location>
</feature>
<accession>A0A392T7Q6</accession>